<dbReference type="Proteomes" id="UP000198967">
    <property type="component" value="Unassembled WGS sequence"/>
</dbReference>
<keyword evidence="1" id="KW-1133">Transmembrane helix</keyword>
<name>A0A1G7IIT5_PSEOR</name>
<keyword evidence="1" id="KW-0472">Membrane</keyword>
<dbReference type="RefSeq" id="WP_093078264.1">
    <property type="nucleotide sequence ID" value="NZ_FNBE01000003.1"/>
</dbReference>
<keyword evidence="3" id="KW-1185">Reference proteome</keyword>
<dbReference type="AlphaFoldDB" id="A0A1G7IIT5"/>
<dbReference type="InterPro" id="IPR008407">
    <property type="entry name" value="Brnchd-chn_aa_trnsp_AzlD"/>
</dbReference>
<dbReference type="OrthoDB" id="4484240at2"/>
<feature type="transmembrane region" description="Helical" evidence="1">
    <location>
        <begin position="36"/>
        <end position="55"/>
    </location>
</feature>
<reference evidence="2 3" key="1">
    <citation type="submission" date="2016-10" db="EMBL/GenBank/DDBJ databases">
        <authorList>
            <person name="de Groot N.N."/>
        </authorList>
    </citation>
    <scope>NUCLEOTIDE SEQUENCE [LARGE SCALE GENOMIC DNA]</scope>
    <source>
        <strain evidence="2 3">CGMCC 4.3143</strain>
    </source>
</reference>
<dbReference type="Pfam" id="PF05437">
    <property type="entry name" value="AzlD"/>
    <property type="match status" value="1"/>
</dbReference>
<organism evidence="2 3">
    <name type="scientific">Pseudonocardia oroxyli</name>
    <dbReference type="NCBI Taxonomy" id="366584"/>
    <lineage>
        <taxon>Bacteria</taxon>
        <taxon>Bacillati</taxon>
        <taxon>Actinomycetota</taxon>
        <taxon>Actinomycetes</taxon>
        <taxon>Pseudonocardiales</taxon>
        <taxon>Pseudonocardiaceae</taxon>
        <taxon>Pseudonocardia</taxon>
    </lineage>
</organism>
<proteinExistence type="predicted"/>
<feature type="transmembrane region" description="Helical" evidence="1">
    <location>
        <begin position="67"/>
        <end position="96"/>
    </location>
</feature>
<dbReference type="STRING" id="366584.SAMN05216377_103318"/>
<evidence type="ECO:0000256" key="1">
    <source>
        <dbReference type="SAM" id="Phobius"/>
    </source>
</evidence>
<gene>
    <name evidence="2" type="ORF">SAMN05216377_103318</name>
</gene>
<sequence>MSWPALLALAVGTYGIRLAGILLRDRLRLPERATRLLDLGATALLIALVATAALTEDGGFAGWARPAGVVAGAAAALLKAPFVLVVVLAAGVAAGLRALGIP</sequence>
<keyword evidence="1" id="KW-0812">Transmembrane</keyword>
<evidence type="ECO:0000313" key="3">
    <source>
        <dbReference type="Proteomes" id="UP000198967"/>
    </source>
</evidence>
<evidence type="ECO:0000313" key="2">
    <source>
        <dbReference type="EMBL" id="SDF12627.1"/>
    </source>
</evidence>
<protein>
    <submittedName>
        <fullName evidence="2">Branched-chain amino acid transport protein (AzlD)</fullName>
    </submittedName>
</protein>
<accession>A0A1G7IIT5</accession>
<dbReference type="EMBL" id="FNBE01000003">
    <property type="protein sequence ID" value="SDF12627.1"/>
    <property type="molecule type" value="Genomic_DNA"/>
</dbReference>
<feature type="transmembrane region" description="Helical" evidence="1">
    <location>
        <begin position="6"/>
        <end position="24"/>
    </location>
</feature>